<dbReference type="EMBL" id="CVRB01000006">
    <property type="protein sequence ID" value="CRK84938.1"/>
    <property type="molecule type" value="Genomic_DNA"/>
</dbReference>
<dbReference type="STRING" id="1499688.BN000_04997"/>
<accession>A0A0U1P446</accession>
<name>A0A0U1P446_9BACI</name>
<evidence type="ECO:0000313" key="2">
    <source>
        <dbReference type="Proteomes" id="UP000199087"/>
    </source>
</evidence>
<proteinExistence type="predicted"/>
<gene>
    <name evidence="1" type="ORF">BN000_04997</name>
</gene>
<organism evidence="1 2">
    <name type="scientific">Neobacillus massiliamazoniensis</name>
    <dbReference type="NCBI Taxonomy" id="1499688"/>
    <lineage>
        <taxon>Bacteria</taxon>
        <taxon>Bacillati</taxon>
        <taxon>Bacillota</taxon>
        <taxon>Bacilli</taxon>
        <taxon>Bacillales</taxon>
        <taxon>Bacillaceae</taxon>
        <taxon>Neobacillus</taxon>
    </lineage>
</organism>
<protein>
    <submittedName>
        <fullName evidence="1">Fumarate reductase/succinate dehydrogenase flavoprotein domain-containing protein</fullName>
    </submittedName>
</protein>
<dbReference type="AlphaFoldDB" id="A0A0U1P446"/>
<dbReference type="Proteomes" id="UP000199087">
    <property type="component" value="Unassembled WGS sequence"/>
</dbReference>
<evidence type="ECO:0000313" key="1">
    <source>
        <dbReference type="EMBL" id="CRK84938.1"/>
    </source>
</evidence>
<keyword evidence="2" id="KW-1185">Reference proteome</keyword>
<sequence length="95" mass="10245">MISGVPAHVDGRMIAITEIAGGRIVNRDRMGTTLKGSKTGNPYGLCMGSVSCLVPPPFGLMPREIGFQHQIFPASTHWVPLKPFKKLAKITPGLF</sequence>
<reference evidence="2" key="1">
    <citation type="submission" date="2015-05" db="EMBL/GenBank/DDBJ databases">
        <authorList>
            <person name="Urmite Genomes"/>
        </authorList>
    </citation>
    <scope>NUCLEOTIDE SEQUENCE [LARGE SCALE GENOMIC DNA]</scope>
    <source>
        <strain evidence="2">LF1</strain>
    </source>
</reference>